<dbReference type="Proteomes" id="UP001189429">
    <property type="component" value="Unassembled WGS sequence"/>
</dbReference>
<gene>
    <name evidence="1" type="ORF">PCOR1329_LOCUS11561</name>
</gene>
<comment type="caution">
    <text evidence="1">The sequence shown here is derived from an EMBL/GenBank/DDBJ whole genome shotgun (WGS) entry which is preliminary data.</text>
</comment>
<protein>
    <submittedName>
        <fullName evidence="1">Uncharacterized protein</fullName>
    </submittedName>
</protein>
<accession>A0ABN9QJ70</accession>
<organism evidence="1 2">
    <name type="scientific">Prorocentrum cordatum</name>
    <dbReference type="NCBI Taxonomy" id="2364126"/>
    <lineage>
        <taxon>Eukaryota</taxon>
        <taxon>Sar</taxon>
        <taxon>Alveolata</taxon>
        <taxon>Dinophyceae</taxon>
        <taxon>Prorocentrales</taxon>
        <taxon>Prorocentraceae</taxon>
        <taxon>Prorocentrum</taxon>
    </lineage>
</organism>
<proteinExistence type="predicted"/>
<evidence type="ECO:0000313" key="2">
    <source>
        <dbReference type="Proteomes" id="UP001189429"/>
    </source>
</evidence>
<keyword evidence="2" id="KW-1185">Reference proteome</keyword>
<sequence length="474" mass="53293">MWLWSTFVEKDDIFYQHTTNMELAETERDVNPSCFMSAHVCTLGYEESSSLKPPPGKAKSTQLLEQFLLDGFITTTEPPTINLPDGLKNTCPPPWGVLGGSALSPRSLGYVEGHARATTLLALLLFIKKEGVDLYANNPVLFQSVRDIKVIRLRGKGMLEDALMNMKMSVRGSIRTANNVLQVAVIVANLQKAGARSISTFVSKHHARSGQSSKITGKRAASLRLLFESLPRAPLESILAHAEELTWEGCMWSDDNLANRKLYPGFAFPAKNKTWAPMLRTTDASTQLCIERLQGAHTRSPKHLRKKLEASQLENYSLRAAAVLGLADLFLSQVPVPQKDALEEWTHAWERGSHQVDMEVQAAVMEQHEQFDPTKHIPTFKRILDQHLQSAPLVVGVEESAKLKVDEFALLIKQLDYDVSVYQTWQRKCQTVKGARFFKEQDSGFTNAVLQQPPLWFSPQCLNPFIRLYYPHPQ</sequence>
<name>A0ABN9QJ70_9DINO</name>
<evidence type="ECO:0000313" key="1">
    <source>
        <dbReference type="EMBL" id="CAK0804884.1"/>
    </source>
</evidence>
<dbReference type="EMBL" id="CAUYUJ010003336">
    <property type="protein sequence ID" value="CAK0804884.1"/>
    <property type="molecule type" value="Genomic_DNA"/>
</dbReference>
<reference evidence="1" key="1">
    <citation type="submission" date="2023-10" db="EMBL/GenBank/DDBJ databases">
        <authorList>
            <person name="Chen Y."/>
            <person name="Shah S."/>
            <person name="Dougan E. K."/>
            <person name="Thang M."/>
            <person name="Chan C."/>
        </authorList>
    </citation>
    <scope>NUCLEOTIDE SEQUENCE [LARGE SCALE GENOMIC DNA]</scope>
</reference>